<organism evidence="6 7">
    <name type="scientific">Cylindrotheca closterium</name>
    <dbReference type="NCBI Taxonomy" id="2856"/>
    <lineage>
        <taxon>Eukaryota</taxon>
        <taxon>Sar</taxon>
        <taxon>Stramenopiles</taxon>
        <taxon>Ochrophyta</taxon>
        <taxon>Bacillariophyta</taxon>
        <taxon>Bacillariophyceae</taxon>
        <taxon>Bacillariophycidae</taxon>
        <taxon>Bacillariales</taxon>
        <taxon>Bacillariaceae</taxon>
        <taxon>Cylindrotheca</taxon>
    </lineage>
</organism>
<gene>
    <name evidence="6" type="ORF">CYCCA115_LOCUS6882</name>
</gene>
<dbReference type="GO" id="GO:0005737">
    <property type="term" value="C:cytoplasm"/>
    <property type="evidence" value="ECO:0007669"/>
    <property type="project" value="TreeGrafter"/>
</dbReference>
<dbReference type="GO" id="GO:0003755">
    <property type="term" value="F:peptidyl-prolyl cis-trans isomerase activity"/>
    <property type="evidence" value="ECO:0007669"/>
    <property type="project" value="UniProtKB-UniRule"/>
</dbReference>
<dbReference type="PIRSF" id="PIRSF001467">
    <property type="entry name" value="Peptidylpro_ismrse"/>
    <property type="match status" value="1"/>
</dbReference>
<comment type="catalytic activity">
    <reaction evidence="1 4">
        <text>[protein]-peptidylproline (omega=180) = [protein]-peptidylproline (omega=0)</text>
        <dbReference type="Rhea" id="RHEA:16237"/>
        <dbReference type="Rhea" id="RHEA-COMP:10747"/>
        <dbReference type="Rhea" id="RHEA-COMP:10748"/>
        <dbReference type="ChEBI" id="CHEBI:83833"/>
        <dbReference type="ChEBI" id="CHEBI:83834"/>
        <dbReference type="EC" id="5.2.1.8"/>
    </reaction>
</comment>
<dbReference type="AlphaFoldDB" id="A0AAD2CP74"/>
<dbReference type="Proteomes" id="UP001295423">
    <property type="component" value="Unassembled WGS sequence"/>
</dbReference>
<dbReference type="EMBL" id="CAKOGP040000890">
    <property type="protein sequence ID" value="CAJ1940122.1"/>
    <property type="molecule type" value="Genomic_DNA"/>
</dbReference>
<accession>A0AAD2CP74</accession>
<evidence type="ECO:0000256" key="1">
    <source>
        <dbReference type="ARBA" id="ARBA00000971"/>
    </source>
</evidence>
<keyword evidence="3 4" id="KW-0413">Isomerase</keyword>
<dbReference type="PANTHER" id="PTHR11071:SF561">
    <property type="entry name" value="PEPTIDYL-PROLYL CIS-TRANS ISOMERASE D-RELATED"/>
    <property type="match status" value="1"/>
</dbReference>
<dbReference type="PROSITE" id="PS00170">
    <property type="entry name" value="CSA_PPIASE_1"/>
    <property type="match status" value="1"/>
</dbReference>
<comment type="caution">
    <text evidence="6">The sequence shown here is derived from an EMBL/GenBank/DDBJ whole genome shotgun (WGS) entry which is preliminary data.</text>
</comment>
<dbReference type="InterPro" id="IPR029000">
    <property type="entry name" value="Cyclophilin-like_dom_sf"/>
</dbReference>
<dbReference type="InterPro" id="IPR020892">
    <property type="entry name" value="Cyclophilin-type_PPIase_CS"/>
</dbReference>
<dbReference type="FunFam" id="2.40.100.10:FF:000025">
    <property type="entry name" value="Peptidyl-prolyl cis-trans isomerase CYP19-2"/>
    <property type="match status" value="1"/>
</dbReference>
<feature type="domain" description="PPIase cyclophilin-type" evidence="5">
    <location>
        <begin position="34"/>
        <end position="187"/>
    </location>
</feature>
<evidence type="ECO:0000256" key="3">
    <source>
        <dbReference type="ARBA" id="ARBA00023235"/>
    </source>
</evidence>
<dbReference type="Gene3D" id="2.40.100.10">
    <property type="entry name" value="Cyclophilin-like"/>
    <property type="match status" value="1"/>
</dbReference>
<dbReference type="GO" id="GO:0006457">
    <property type="term" value="P:protein folding"/>
    <property type="evidence" value="ECO:0007669"/>
    <property type="project" value="InterPro"/>
</dbReference>
<sequence length="188" mass="20752">MSAADPDVMAAIDRGNAVVFFDVGMGDGANVAKLGRIKMELFVKDCPRTCENFRQFCTGEFLRNEQPTGYKESTFHRVMKDFMIQGGDFINHDGTGKLSIYGPSFQDENFIHKHETPGMLSMANSGPNSNGCQFFISCAKADWLDGKHVVFGRVLDDTSMLTVRRCEAAPVNGTTPRLPLKVLECGEL</sequence>
<keyword evidence="7" id="KW-1185">Reference proteome</keyword>
<dbReference type="EC" id="5.2.1.8" evidence="4"/>
<dbReference type="SUPFAM" id="SSF50891">
    <property type="entry name" value="Cyclophilin-like"/>
    <property type="match status" value="1"/>
</dbReference>
<dbReference type="PRINTS" id="PR00153">
    <property type="entry name" value="CSAPPISMRASE"/>
</dbReference>
<proteinExistence type="inferred from homology"/>
<dbReference type="GO" id="GO:0016018">
    <property type="term" value="F:cyclosporin A binding"/>
    <property type="evidence" value="ECO:0007669"/>
    <property type="project" value="TreeGrafter"/>
</dbReference>
<name>A0AAD2CP74_9STRA</name>
<dbReference type="PANTHER" id="PTHR11071">
    <property type="entry name" value="PEPTIDYL-PROLYL CIS-TRANS ISOMERASE"/>
    <property type="match status" value="1"/>
</dbReference>
<evidence type="ECO:0000256" key="2">
    <source>
        <dbReference type="ARBA" id="ARBA00023110"/>
    </source>
</evidence>
<comment type="function">
    <text evidence="4">PPIases accelerate the folding of proteins. It catalyzes the cis-trans isomerization of proline imidic peptide bonds in oligopeptides.</text>
</comment>
<evidence type="ECO:0000259" key="5">
    <source>
        <dbReference type="PROSITE" id="PS50072"/>
    </source>
</evidence>
<evidence type="ECO:0000313" key="7">
    <source>
        <dbReference type="Proteomes" id="UP001295423"/>
    </source>
</evidence>
<protein>
    <recommendedName>
        <fullName evidence="4">Peptidyl-prolyl cis-trans isomerase</fullName>
        <shortName evidence="4">PPIase</shortName>
        <ecNumber evidence="4">5.2.1.8</ecNumber>
    </recommendedName>
</protein>
<dbReference type="InterPro" id="IPR024936">
    <property type="entry name" value="Cyclophilin-type_PPIase"/>
</dbReference>
<dbReference type="PROSITE" id="PS50072">
    <property type="entry name" value="CSA_PPIASE_2"/>
    <property type="match status" value="1"/>
</dbReference>
<evidence type="ECO:0000313" key="6">
    <source>
        <dbReference type="EMBL" id="CAJ1940122.1"/>
    </source>
</evidence>
<keyword evidence="2 4" id="KW-0697">Rotamase</keyword>
<dbReference type="InterPro" id="IPR002130">
    <property type="entry name" value="Cyclophilin-type_PPIase_dom"/>
</dbReference>
<reference evidence="6" key="1">
    <citation type="submission" date="2023-08" db="EMBL/GenBank/DDBJ databases">
        <authorList>
            <person name="Audoor S."/>
            <person name="Bilcke G."/>
        </authorList>
    </citation>
    <scope>NUCLEOTIDE SEQUENCE</scope>
</reference>
<dbReference type="Pfam" id="PF00160">
    <property type="entry name" value="Pro_isomerase"/>
    <property type="match status" value="1"/>
</dbReference>
<comment type="similarity">
    <text evidence="4">Belongs to the cyclophilin-type PPIase family.</text>
</comment>
<evidence type="ECO:0000256" key="4">
    <source>
        <dbReference type="RuleBase" id="RU363019"/>
    </source>
</evidence>